<dbReference type="InterPro" id="IPR029030">
    <property type="entry name" value="Caspase-like_dom_sf"/>
</dbReference>
<dbReference type="InterPro" id="IPR013783">
    <property type="entry name" value="Ig-like_fold"/>
</dbReference>
<keyword evidence="5" id="KW-1185">Reference proteome</keyword>
<sequence length="508" mass="56117">MYKLRRNIGLKSLMLLTNLIIFTACNNSVKPESYKVLLITNNDLSEAWQAYADWKKSIGKSTKIITVSDISKDYNATNIQEKIRLCVRNYIENHGVKWVVLGGDSQPNGKGVVPGGHTTIHQQEPKGIPTDIIYLSPTNWDADNDGIYGEFKDDREAITYPDGSIGLGRIPVRTKEDVIAFTEKVIAYEANYPTGNFASNMVYTCTDQPAYAKVRNSWDGYLSKVWNGNSKRFFSSETPWDEAGKLGSYELSAENLVSLINNKTTSKIHIHGHGHLPAWLLEGKSIFIEDHVQQLNNEGAYPLITTVSCNTGEYDSDKDPSIVEQMIRKPKGGSVAVVAPIRTGKPHFSDRSDFRLMVLEGKLDGTTHTMTRYWMAGMNHNATTGEALMKAKSEMIADAKNSAAYHLCICEINLLGDPTLDMRSTAPKTPKLEVEKQLTLGKNKLEVSTAISDCTVCIWKENDGIYEIAKTDATGKTSFNLEIASTGDIVVSASGVNVNSVVTKINVK</sequence>
<gene>
    <name evidence="4" type="ORF">Q4Q40_12650</name>
</gene>
<dbReference type="Gene3D" id="3.40.50.10390">
    <property type="entry name" value="Gingipain r, domain 1"/>
    <property type="match status" value="1"/>
</dbReference>
<reference evidence="4" key="1">
    <citation type="submission" date="2023-07" db="EMBL/GenBank/DDBJ databases">
        <title>Two novel species in the genus Flavivirga.</title>
        <authorList>
            <person name="Kwon K."/>
        </authorList>
    </citation>
    <scope>NUCLEOTIDE SEQUENCE</scope>
    <source>
        <strain evidence="4">KACC 14158</strain>
    </source>
</reference>
<dbReference type="Proteomes" id="UP001176806">
    <property type="component" value="Unassembled WGS sequence"/>
</dbReference>
<dbReference type="Pfam" id="PF01364">
    <property type="entry name" value="Peptidase_C25"/>
    <property type="match status" value="1"/>
</dbReference>
<evidence type="ECO:0000313" key="4">
    <source>
        <dbReference type="EMBL" id="MDO5975041.1"/>
    </source>
</evidence>
<evidence type="ECO:0000256" key="2">
    <source>
        <dbReference type="SAM" id="SignalP"/>
    </source>
</evidence>
<dbReference type="Gene3D" id="3.40.50.1460">
    <property type="match status" value="1"/>
</dbReference>
<keyword evidence="1 2" id="KW-0732">Signal</keyword>
<dbReference type="PROSITE" id="PS51257">
    <property type="entry name" value="PROKAR_LIPOPROTEIN"/>
    <property type="match status" value="1"/>
</dbReference>
<dbReference type="Gene3D" id="2.60.40.10">
    <property type="entry name" value="Immunoglobulins"/>
    <property type="match status" value="1"/>
</dbReference>
<dbReference type="InterPro" id="IPR029031">
    <property type="entry name" value="Gingipain_N_sf"/>
</dbReference>
<accession>A0ABT8WQ66</accession>
<feature type="chain" id="PRO_5047532185" evidence="2">
    <location>
        <begin position="27"/>
        <end position="508"/>
    </location>
</feature>
<evidence type="ECO:0000256" key="1">
    <source>
        <dbReference type="ARBA" id="ARBA00022729"/>
    </source>
</evidence>
<organism evidence="4 5">
    <name type="scientific">Flavivirga jejuensis</name>
    <dbReference type="NCBI Taxonomy" id="870487"/>
    <lineage>
        <taxon>Bacteria</taxon>
        <taxon>Pseudomonadati</taxon>
        <taxon>Bacteroidota</taxon>
        <taxon>Flavobacteriia</taxon>
        <taxon>Flavobacteriales</taxon>
        <taxon>Flavobacteriaceae</taxon>
        <taxon>Flavivirga</taxon>
    </lineage>
</organism>
<dbReference type="EMBL" id="JAUOEL010000004">
    <property type="protein sequence ID" value="MDO5975041.1"/>
    <property type="molecule type" value="Genomic_DNA"/>
</dbReference>
<evidence type="ECO:0000259" key="3">
    <source>
        <dbReference type="Pfam" id="PF01364"/>
    </source>
</evidence>
<proteinExistence type="predicted"/>
<comment type="caution">
    <text evidence="4">The sequence shown here is derived from an EMBL/GenBank/DDBJ whole genome shotgun (WGS) entry which is preliminary data.</text>
</comment>
<feature type="signal peptide" evidence="2">
    <location>
        <begin position="1"/>
        <end position="26"/>
    </location>
</feature>
<feature type="domain" description="Gingipain" evidence="3">
    <location>
        <begin position="37"/>
        <end position="421"/>
    </location>
</feature>
<evidence type="ECO:0000313" key="5">
    <source>
        <dbReference type="Proteomes" id="UP001176806"/>
    </source>
</evidence>
<dbReference type="RefSeq" id="WP_303302208.1">
    <property type="nucleotide sequence ID" value="NZ_BAABDA010000035.1"/>
</dbReference>
<dbReference type="InterPro" id="IPR001769">
    <property type="entry name" value="Gingipain"/>
</dbReference>
<name>A0ABT8WQ66_9FLAO</name>
<dbReference type="SUPFAM" id="SSF52129">
    <property type="entry name" value="Caspase-like"/>
    <property type="match status" value="1"/>
</dbReference>
<protein>
    <submittedName>
        <fullName evidence="4">C25 family cysteine peptidase</fullName>
    </submittedName>
</protein>